<dbReference type="AlphaFoldDB" id="M8DVP7"/>
<organism evidence="2 3">
    <name type="scientific">Anoxybacillus flavithermus AK1</name>
    <dbReference type="NCBI Taxonomy" id="1297581"/>
    <lineage>
        <taxon>Bacteria</taxon>
        <taxon>Bacillati</taxon>
        <taxon>Bacillota</taxon>
        <taxon>Bacilli</taxon>
        <taxon>Bacillales</taxon>
        <taxon>Anoxybacillaceae</taxon>
        <taxon>Anoxybacillus</taxon>
    </lineage>
</organism>
<evidence type="ECO:0000313" key="2">
    <source>
        <dbReference type="EMBL" id="EMT44854.1"/>
    </source>
</evidence>
<dbReference type="Pfam" id="PF08378">
    <property type="entry name" value="NERD"/>
    <property type="match status" value="1"/>
</dbReference>
<gene>
    <name evidence="2" type="ORF">H919_13240</name>
</gene>
<dbReference type="EMBL" id="APCD01000036">
    <property type="protein sequence ID" value="EMT44854.1"/>
    <property type="molecule type" value="Genomic_DNA"/>
</dbReference>
<protein>
    <recommendedName>
        <fullName evidence="1">NERD domain-containing protein</fullName>
    </recommendedName>
</protein>
<evidence type="ECO:0000313" key="3">
    <source>
        <dbReference type="Proteomes" id="UP000012085"/>
    </source>
</evidence>
<reference evidence="2 3" key="1">
    <citation type="submission" date="2013-03" db="EMBL/GenBank/DDBJ databases">
        <title>Assembly of a new bacterial strain Anoxybacillus flavithermus AK1.</title>
        <authorList>
            <person name="Rajan I."/>
            <person name="PoliReddy D."/>
            <person name="Sugumar T."/>
            <person name="Rathinam K."/>
            <person name="Alqarawi S."/>
            <person name="Khalil A.B."/>
            <person name="Sivakumar N."/>
        </authorList>
    </citation>
    <scope>NUCLEOTIDE SEQUENCE [LARGE SCALE GENOMIC DNA]</scope>
    <source>
        <strain evidence="2 3">AK1</strain>
    </source>
</reference>
<reference evidence="2 3" key="2">
    <citation type="journal article" date="2015" name="Genome Announc.">
        <title>Genome Sequence of Anoxybacillus flavithermus Strain AK1, a Thermophile Isolated from a Hot Spring in Saudi Arabia.</title>
        <authorList>
            <person name="Khalil A."/>
            <person name="Sivakumar N."/>
            <person name="Qarawi S."/>
        </authorList>
    </citation>
    <scope>NUCLEOTIDE SEQUENCE [LARGE SCALE GENOMIC DNA]</scope>
    <source>
        <strain evidence="2 3">AK1</strain>
    </source>
</reference>
<name>M8DVP7_9BACL</name>
<accession>M8DVP7</accession>
<feature type="domain" description="NERD" evidence="1">
    <location>
        <begin position="14"/>
        <end position="108"/>
    </location>
</feature>
<sequence length="138" mass="16072">MAKMIPESPSPRTLGEKELLNFLERSLDDLWTIYYEPMIGGRQPDFILFHPYQGILVLEVKDYSRETIKEINPDFWEIKVDTKTISVKSPIKQVIAYRNALIDLLSMEKDLIETSGRHKGKPKSVTKHLYNGRKPLIR</sequence>
<dbReference type="InterPro" id="IPR011528">
    <property type="entry name" value="NERD"/>
</dbReference>
<dbReference type="RefSeq" id="WP_003399517.1">
    <property type="nucleotide sequence ID" value="NZ_APCD01000036.1"/>
</dbReference>
<comment type="caution">
    <text evidence="2">The sequence shown here is derived from an EMBL/GenBank/DDBJ whole genome shotgun (WGS) entry which is preliminary data.</text>
</comment>
<evidence type="ECO:0000259" key="1">
    <source>
        <dbReference type="Pfam" id="PF08378"/>
    </source>
</evidence>
<proteinExistence type="predicted"/>
<dbReference type="Proteomes" id="UP000012085">
    <property type="component" value="Unassembled WGS sequence"/>
</dbReference>